<dbReference type="GO" id="GO:0004842">
    <property type="term" value="F:ubiquitin-protein transferase activity"/>
    <property type="evidence" value="ECO:0007669"/>
    <property type="project" value="InterPro"/>
</dbReference>
<keyword evidence="6" id="KW-1185">Reference proteome</keyword>
<dbReference type="InterPro" id="IPR035983">
    <property type="entry name" value="Hect_E3_ubiquitin_ligase"/>
</dbReference>
<dbReference type="SUPFAM" id="SSF56204">
    <property type="entry name" value="Hect, E3 ligase catalytic domain"/>
    <property type="match status" value="1"/>
</dbReference>
<feature type="active site" description="Glycyl thioester intermediate" evidence="2">
    <location>
        <position position="587"/>
    </location>
</feature>
<evidence type="ECO:0000256" key="2">
    <source>
        <dbReference type="PROSITE-ProRule" id="PRU00104"/>
    </source>
</evidence>
<evidence type="ECO:0000256" key="1">
    <source>
        <dbReference type="ARBA" id="ARBA00022786"/>
    </source>
</evidence>
<reference evidence="5 6" key="1">
    <citation type="submission" date="2017-11" db="EMBL/GenBank/DDBJ databases">
        <title>The genome of Rhizophagus clarus HR1 reveals common genetic basis of auxotrophy among arbuscular mycorrhizal fungi.</title>
        <authorList>
            <person name="Kobayashi Y."/>
        </authorList>
    </citation>
    <scope>NUCLEOTIDE SEQUENCE [LARGE SCALE GENOMIC DNA]</scope>
    <source>
        <strain evidence="5 6">HR1</strain>
    </source>
</reference>
<feature type="domain" description="HECT" evidence="4">
    <location>
        <begin position="438"/>
        <end position="593"/>
    </location>
</feature>
<feature type="region of interest" description="Disordered" evidence="3">
    <location>
        <begin position="244"/>
        <end position="268"/>
    </location>
</feature>
<sequence length="726" mass="84410">MFGSGKCFKKDCGCQKFWQKPDSDVNICGCEHHEAFHEQKPTGDNNFVENNTSSGNLLNEDNLFLATNQASHEINTVRSSNVRAFLHSEELRGRLSVVSTSNNLNSRKLNFNLHKESSKYKVDFKNKNKKNKIRAISYEFILIPRKSISSIPKKGSVLWEQLIDQKLLQKITFIQDSEEHVNNQIVTAFPCLVETGWFCYKTKTTSELETTPFEPDHIKDLNYIKRASTSKSKVYIKPIVDTLCESSSSDSSDESSLSVEEVMPSGSPNGSLHELMKNFRYNLQNQYVNGSTTKSILINENTITESLLEWVKNADDKELLQRPSIELVLEDVTDTGGVFRQVTSMFWRKIHECELYFTDGLIDYSSECHALGKLLFWTTLHCGWWPQWLNKVIFQYLFDEKIEAKKVLKEYNRGLYEQLKNKKSRDFFQEWRNNRDVNINIKALNKKEAAAYIAEYEIITIRKKALDEFRLGFDRFDIVNELKNYGYNNLVRELYYKINYEIVIDQFDTEYINYQAQLHDKPQYQILYDKLKDLLKTMNEDELKNVMRFITGAEIIPASPKIKISWIKLKTDDADLWLNRLPHASTCGNLLTLCENYEMSLEGFSTFKEDLYTGFMNYEGFSEPVYSRNYNSNFILQDEINNSLQRPLSATPTRLTSSPNSDSMSTVRSTSFQIGSSSDNAIPIDDEPELITDSHQNAIPTRQYRWINVINPFEHRVRRRRESADF</sequence>
<dbReference type="EMBL" id="BEXD01000380">
    <property type="protein sequence ID" value="GBB86944.1"/>
    <property type="molecule type" value="Genomic_DNA"/>
</dbReference>
<dbReference type="InterPro" id="IPR000569">
    <property type="entry name" value="HECT_dom"/>
</dbReference>
<dbReference type="AlphaFoldDB" id="A0A2Z6QPV1"/>
<feature type="compositionally biased region" description="Low complexity" evidence="3">
    <location>
        <begin position="245"/>
        <end position="262"/>
    </location>
</feature>
<dbReference type="Pfam" id="PF00632">
    <property type="entry name" value="HECT"/>
    <property type="match status" value="1"/>
</dbReference>
<name>A0A2Z6QPV1_9GLOM</name>
<evidence type="ECO:0000313" key="5">
    <source>
        <dbReference type="EMBL" id="GBB86944.1"/>
    </source>
</evidence>
<dbReference type="Gene3D" id="3.30.2410.10">
    <property type="entry name" value="Hect, E3 ligase catalytic domain"/>
    <property type="match status" value="1"/>
</dbReference>
<gene>
    <name evidence="5" type="ORF">RclHR1_01340011</name>
</gene>
<dbReference type="Proteomes" id="UP000247702">
    <property type="component" value="Unassembled WGS sequence"/>
</dbReference>
<keyword evidence="1 2" id="KW-0833">Ubl conjugation pathway</keyword>
<comment type="caution">
    <text evidence="5">The sequence shown here is derived from an EMBL/GenBank/DDBJ whole genome shotgun (WGS) entry which is preliminary data.</text>
</comment>
<accession>A0A2Z6QPV1</accession>
<evidence type="ECO:0000256" key="3">
    <source>
        <dbReference type="SAM" id="MobiDB-lite"/>
    </source>
</evidence>
<evidence type="ECO:0000313" key="6">
    <source>
        <dbReference type="Proteomes" id="UP000247702"/>
    </source>
</evidence>
<protein>
    <recommendedName>
        <fullName evidence="4">HECT domain-containing protein</fullName>
    </recommendedName>
</protein>
<organism evidence="5 6">
    <name type="scientific">Rhizophagus clarus</name>
    <dbReference type="NCBI Taxonomy" id="94130"/>
    <lineage>
        <taxon>Eukaryota</taxon>
        <taxon>Fungi</taxon>
        <taxon>Fungi incertae sedis</taxon>
        <taxon>Mucoromycota</taxon>
        <taxon>Glomeromycotina</taxon>
        <taxon>Glomeromycetes</taxon>
        <taxon>Glomerales</taxon>
        <taxon>Glomeraceae</taxon>
        <taxon>Rhizophagus</taxon>
    </lineage>
</organism>
<proteinExistence type="predicted"/>
<feature type="region of interest" description="Disordered" evidence="3">
    <location>
        <begin position="649"/>
        <end position="670"/>
    </location>
</feature>
<dbReference type="PROSITE" id="PS50237">
    <property type="entry name" value="HECT"/>
    <property type="match status" value="1"/>
</dbReference>
<evidence type="ECO:0000259" key="4">
    <source>
        <dbReference type="PROSITE" id="PS50237"/>
    </source>
</evidence>